<comment type="caution">
    <text evidence="1">The sequence shown here is derived from an EMBL/GenBank/DDBJ whole genome shotgun (WGS) entry which is preliminary data.</text>
</comment>
<feature type="non-terminal residue" evidence="1">
    <location>
        <position position="68"/>
    </location>
</feature>
<dbReference type="Proteomes" id="UP001516400">
    <property type="component" value="Unassembled WGS sequence"/>
</dbReference>
<reference evidence="1 2" key="1">
    <citation type="journal article" date="2021" name="BMC Biol.">
        <title>Horizontally acquired antibacterial genes associated with adaptive radiation of ladybird beetles.</title>
        <authorList>
            <person name="Li H.S."/>
            <person name="Tang X.F."/>
            <person name="Huang Y.H."/>
            <person name="Xu Z.Y."/>
            <person name="Chen M.L."/>
            <person name="Du X.Y."/>
            <person name="Qiu B.Y."/>
            <person name="Chen P.T."/>
            <person name="Zhang W."/>
            <person name="Slipinski A."/>
            <person name="Escalona H.E."/>
            <person name="Waterhouse R.M."/>
            <person name="Zwick A."/>
            <person name="Pang H."/>
        </authorList>
    </citation>
    <scope>NUCLEOTIDE SEQUENCE [LARGE SCALE GENOMIC DNA]</scope>
    <source>
        <strain evidence="1">SYSU2018</strain>
    </source>
</reference>
<proteinExistence type="predicted"/>
<name>A0ABD2N4I2_9CUCU</name>
<evidence type="ECO:0000313" key="1">
    <source>
        <dbReference type="EMBL" id="KAL3273206.1"/>
    </source>
</evidence>
<gene>
    <name evidence="1" type="ORF">HHI36_014662</name>
</gene>
<keyword evidence="2" id="KW-1185">Reference proteome</keyword>
<dbReference type="EMBL" id="JABFTP020000062">
    <property type="protein sequence ID" value="KAL3273206.1"/>
    <property type="molecule type" value="Genomic_DNA"/>
</dbReference>
<evidence type="ECO:0000313" key="2">
    <source>
        <dbReference type="Proteomes" id="UP001516400"/>
    </source>
</evidence>
<organism evidence="1 2">
    <name type="scientific">Cryptolaemus montrouzieri</name>
    <dbReference type="NCBI Taxonomy" id="559131"/>
    <lineage>
        <taxon>Eukaryota</taxon>
        <taxon>Metazoa</taxon>
        <taxon>Ecdysozoa</taxon>
        <taxon>Arthropoda</taxon>
        <taxon>Hexapoda</taxon>
        <taxon>Insecta</taxon>
        <taxon>Pterygota</taxon>
        <taxon>Neoptera</taxon>
        <taxon>Endopterygota</taxon>
        <taxon>Coleoptera</taxon>
        <taxon>Polyphaga</taxon>
        <taxon>Cucujiformia</taxon>
        <taxon>Coccinelloidea</taxon>
        <taxon>Coccinellidae</taxon>
        <taxon>Scymninae</taxon>
        <taxon>Scymnini</taxon>
        <taxon>Cryptolaemus</taxon>
    </lineage>
</organism>
<dbReference type="AlphaFoldDB" id="A0ABD2N4I2"/>
<sequence length="68" mass="7808">MINIDRSRVLNATNTNLPEYVLNTSAKDPKHAIRLDKAQQIPTNKIITEIEDNIKKLPTVDQNKIRLK</sequence>
<accession>A0ABD2N4I2</accession>
<protein>
    <submittedName>
        <fullName evidence="1">Uncharacterized protein</fullName>
    </submittedName>
</protein>